<evidence type="ECO:0000313" key="1">
    <source>
        <dbReference type="EMBL" id="KAE8301618.1"/>
    </source>
</evidence>
<dbReference type="SUPFAM" id="SSF54928">
    <property type="entry name" value="RNA-binding domain, RBD"/>
    <property type="match status" value="1"/>
</dbReference>
<dbReference type="AlphaFoldDB" id="A8BKX1"/>
<protein>
    <submittedName>
        <fullName evidence="1">RNA recognition motif-containing protein</fullName>
    </submittedName>
</protein>
<dbReference type="RefSeq" id="XP_001706367.1">
    <property type="nucleotide sequence ID" value="XM_001706315.1"/>
</dbReference>
<proteinExistence type="predicted"/>
<keyword evidence="2" id="KW-1185">Reference proteome</keyword>
<dbReference type="Pfam" id="PF00076">
    <property type="entry name" value="RRM_1"/>
    <property type="match status" value="1"/>
</dbReference>
<dbReference type="GeneID" id="5699249"/>
<dbReference type="VEuPathDB" id="GiardiaDB:GL50803_93463"/>
<dbReference type="GO" id="GO:0003723">
    <property type="term" value="F:RNA binding"/>
    <property type="evidence" value="ECO:0000318"/>
    <property type="project" value="GO_Central"/>
</dbReference>
<accession>A8BKX1</accession>
<dbReference type="InterPro" id="IPR000504">
    <property type="entry name" value="RRM_dom"/>
</dbReference>
<dbReference type="PANTHER" id="PTHR48029">
    <property type="entry name" value="NUCLEOLAR PROTEIN 8"/>
    <property type="match status" value="1"/>
</dbReference>
<dbReference type="PROSITE" id="PS50102">
    <property type="entry name" value="RRM"/>
    <property type="match status" value="1"/>
</dbReference>
<dbReference type="OMA" id="CVCDEDQ"/>
<evidence type="ECO:0000313" key="2">
    <source>
        <dbReference type="Proteomes" id="UP000001548"/>
    </source>
</evidence>
<organism evidence="1 2">
    <name type="scientific">Giardia intestinalis (strain ATCC 50803 / WB clone C6)</name>
    <name type="common">Giardia lamblia</name>
    <dbReference type="NCBI Taxonomy" id="184922"/>
    <lineage>
        <taxon>Eukaryota</taxon>
        <taxon>Metamonada</taxon>
        <taxon>Diplomonadida</taxon>
        <taxon>Hexamitidae</taxon>
        <taxon>Giardiinae</taxon>
        <taxon>Giardia</taxon>
    </lineage>
</organism>
<dbReference type="PANTHER" id="PTHR48029:SF1">
    <property type="entry name" value="NUCLEOLAR PROTEIN 8"/>
    <property type="match status" value="1"/>
</dbReference>
<dbReference type="Proteomes" id="UP000001548">
    <property type="component" value="Unassembled WGS sequence"/>
</dbReference>
<reference evidence="1 2" key="1">
    <citation type="journal article" date="2007" name="Science">
        <title>Genomic minimalism in the early diverging intestinal parasite Giardia lamblia.</title>
        <authorList>
            <person name="Morrison H.G."/>
            <person name="McArthur A.G."/>
            <person name="Gillin F.D."/>
            <person name="Aley S.B."/>
            <person name="Adam R.D."/>
            <person name="Olsen G.J."/>
            <person name="Best A.A."/>
            <person name="Cande W.Z."/>
            <person name="Chen F."/>
            <person name="Cipriano M.J."/>
            <person name="Davids B.J."/>
            <person name="Dawson S.C."/>
            <person name="Elmendorf H.G."/>
            <person name="Hehl A.B."/>
            <person name="Holder M.E."/>
            <person name="Huse S.M."/>
            <person name="Kim U.U."/>
            <person name="Lasek-Nesselquist E."/>
            <person name="Manning G."/>
            <person name="Nigam A."/>
            <person name="Nixon J.E."/>
            <person name="Palm D."/>
            <person name="Passamaneck N.E."/>
            <person name="Prabhu A."/>
            <person name="Reich C.I."/>
            <person name="Reiner D.S."/>
            <person name="Samuelson J."/>
            <person name="Svard S.G."/>
            <person name="Sogin M.L."/>
        </authorList>
    </citation>
    <scope>NUCLEOTIDE SEQUENCE [LARGE SCALE GENOMIC DNA]</scope>
    <source>
        <strain evidence="1 2">WB C6</strain>
    </source>
</reference>
<dbReference type="EMBL" id="AACB03000005">
    <property type="protein sequence ID" value="KAE8301618.1"/>
    <property type="molecule type" value="Genomic_DNA"/>
</dbReference>
<sequence length="155" mass="17847">MVVVYVGGLSKNTTEESLRELFSRRVQIKSVELNRKHVRVFNDIEKAPVFAFLDCVCDEDQLAKVLAYNKCYWNGTYLRVQVARKGPYMHVPKTSEEKSQTDVQRLPEPHIEPDSHCASTTQHVDMSRPSEDAVPSHPRRKRVRVFDTLRSSICS</sequence>
<dbReference type="KEGG" id="gla:GL50803_0093463"/>
<dbReference type="InterPro" id="IPR012677">
    <property type="entry name" value="Nucleotide-bd_a/b_plait_sf"/>
</dbReference>
<name>A8BKX1_GIAIC</name>
<gene>
    <name evidence="1" type="ORF">GL50803_0093463</name>
</gene>
<dbReference type="HOGENOM" id="CLU_1698830_0_0_1"/>
<dbReference type="Gene3D" id="3.30.70.330">
    <property type="match status" value="1"/>
</dbReference>
<dbReference type="SMART" id="SM00360">
    <property type="entry name" value="RRM"/>
    <property type="match status" value="1"/>
</dbReference>
<comment type="caution">
    <text evidence="1">The sequence shown here is derived from an EMBL/GenBank/DDBJ whole genome shotgun (WGS) entry which is preliminary data.</text>
</comment>
<dbReference type="InterPro" id="IPR035979">
    <property type="entry name" value="RBD_domain_sf"/>
</dbReference>